<dbReference type="AlphaFoldDB" id="A0AAV3Q423"/>
<proteinExistence type="predicted"/>
<evidence type="ECO:0000313" key="2">
    <source>
        <dbReference type="Proteomes" id="UP001454036"/>
    </source>
</evidence>
<keyword evidence="2" id="KW-1185">Reference proteome</keyword>
<dbReference type="InterPro" id="IPR043502">
    <property type="entry name" value="DNA/RNA_pol_sf"/>
</dbReference>
<dbReference type="PANTHER" id="PTHR24559:SF444">
    <property type="entry name" value="REVERSE TRANSCRIPTASE DOMAIN-CONTAINING PROTEIN"/>
    <property type="match status" value="1"/>
</dbReference>
<dbReference type="PANTHER" id="PTHR24559">
    <property type="entry name" value="TRANSPOSON TY3-I GAG-POL POLYPROTEIN"/>
    <property type="match status" value="1"/>
</dbReference>
<dbReference type="EMBL" id="BAABME010003352">
    <property type="protein sequence ID" value="GAA0158454.1"/>
    <property type="molecule type" value="Genomic_DNA"/>
</dbReference>
<organism evidence="1 2">
    <name type="scientific">Lithospermum erythrorhizon</name>
    <name type="common">Purple gromwell</name>
    <name type="synonym">Lithospermum officinale var. erythrorhizon</name>
    <dbReference type="NCBI Taxonomy" id="34254"/>
    <lineage>
        <taxon>Eukaryota</taxon>
        <taxon>Viridiplantae</taxon>
        <taxon>Streptophyta</taxon>
        <taxon>Embryophyta</taxon>
        <taxon>Tracheophyta</taxon>
        <taxon>Spermatophyta</taxon>
        <taxon>Magnoliopsida</taxon>
        <taxon>eudicotyledons</taxon>
        <taxon>Gunneridae</taxon>
        <taxon>Pentapetalae</taxon>
        <taxon>asterids</taxon>
        <taxon>lamiids</taxon>
        <taxon>Boraginales</taxon>
        <taxon>Boraginaceae</taxon>
        <taxon>Boraginoideae</taxon>
        <taxon>Lithospermeae</taxon>
        <taxon>Lithospermum</taxon>
    </lineage>
</organism>
<dbReference type="InterPro" id="IPR053134">
    <property type="entry name" value="RNA-dir_DNA_polymerase"/>
</dbReference>
<evidence type="ECO:0008006" key="3">
    <source>
        <dbReference type="Google" id="ProtNLM"/>
    </source>
</evidence>
<accession>A0AAV3Q423</accession>
<dbReference type="SUPFAM" id="SSF56672">
    <property type="entry name" value="DNA/RNA polymerases"/>
    <property type="match status" value="1"/>
</dbReference>
<reference evidence="1 2" key="1">
    <citation type="submission" date="2024-01" db="EMBL/GenBank/DDBJ databases">
        <title>The complete chloroplast genome sequence of Lithospermum erythrorhizon: insights into the phylogenetic relationship among Boraginaceae species and the maternal lineages of purple gromwells.</title>
        <authorList>
            <person name="Okada T."/>
            <person name="Watanabe K."/>
        </authorList>
    </citation>
    <scope>NUCLEOTIDE SEQUENCE [LARGE SCALE GENOMIC DNA]</scope>
</reference>
<evidence type="ECO:0000313" key="1">
    <source>
        <dbReference type="EMBL" id="GAA0158454.1"/>
    </source>
</evidence>
<protein>
    <recommendedName>
        <fullName evidence="3">Gag-pol polyprotein</fullName>
    </recommendedName>
</protein>
<sequence>MCTDFTNLNKAYPKDLYPLHCLARLVDGNAGHEVFDFMDVSRGYHQIKMNPKDEEKVPHTSVKAQALVDFMIECTTQTPQIINGSSNFEPGTNNPEWVMFVDGARNEGMRRGSPDSGP</sequence>
<name>A0AAV3Q423_LITER</name>
<dbReference type="Gene3D" id="3.30.70.270">
    <property type="match status" value="1"/>
</dbReference>
<dbReference type="InterPro" id="IPR043128">
    <property type="entry name" value="Rev_trsase/Diguanyl_cyclase"/>
</dbReference>
<dbReference type="Proteomes" id="UP001454036">
    <property type="component" value="Unassembled WGS sequence"/>
</dbReference>
<comment type="caution">
    <text evidence="1">The sequence shown here is derived from an EMBL/GenBank/DDBJ whole genome shotgun (WGS) entry which is preliminary data.</text>
</comment>
<gene>
    <name evidence="1" type="ORF">LIER_15473</name>
</gene>